<evidence type="ECO:0000313" key="1">
    <source>
        <dbReference type="EMBL" id="MDC2830651.1"/>
    </source>
</evidence>
<evidence type="ECO:0000313" key="2">
    <source>
        <dbReference type="Proteomes" id="UP001220670"/>
    </source>
</evidence>
<dbReference type="EMBL" id="JAQONE010000027">
    <property type="protein sequence ID" value="MDC2830651.1"/>
    <property type="molecule type" value="Genomic_DNA"/>
</dbReference>
<dbReference type="RefSeq" id="WP_272208341.1">
    <property type="nucleotide sequence ID" value="NZ_JAQOMV010000001.1"/>
</dbReference>
<gene>
    <name evidence="1" type="ORF">PO250_10245</name>
</gene>
<dbReference type="AlphaFoldDB" id="A0AAJ1MB45"/>
<protein>
    <submittedName>
        <fullName evidence="1">Uncharacterized protein</fullName>
    </submittedName>
</protein>
<comment type="caution">
    <text evidence="1">The sequence shown here is derived from an EMBL/GenBank/DDBJ whole genome shotgun (WGS) entry which is preliminary data.</text>
</comment>
<reference evidence="1" key="1">
    <citation type="submission" date="2023-01" db="EMBL/GenBank/DDBJ databases">
        <title>Genome analysis of 13 Lactobacillus isolated from gut of wild boar.</title>
        <authorList>
            <person name="Papp P."/>
            <person name="Libisch B."/>
            <person name="Nagy T."/>
            <person name="Olasz F."/>
        </authorList>
    </citation>
    <scope>NUCLEOTIDE SEQUENCE</scope>
    <source>
        <strain evidence="1">F146</strain>
    </source>
</reference>
<organism evidence="1 2">
    <name type="scientific">Limosilactobacillus mucosae</name>
    <name type="common">Lactobacillus mucosae</name>
    <dbReference type="NCBI Taxonomy" id="97478"/>
    <lineage>
        <taxon>Bacteria</taxon>
        <taxon>Bacillati</taxon>
        <taxon>Bacillota</taxon>
        <taxon>Bacilli</taxon>
        <taxon>Lactobacillales</taxon>
        <taxon>Lactobacillaceae</taxon>
        <taxon>Limosilactobacillus</taxon>
    </lineage>
</organism>
<proteinExistence type="predicted"/>
<sequence length="115" mass="13599">MEDQKTGQNLNQFFDLSRRTKELKNASEKFLQRITDETLQLHFTKDHLFHSKYFIFEHVAFTEGDDQRFSVSKAIFNNLKGSTYENINQTLDNYYNMFPRELGVALDQYDNGMVA</sequence>
<name>A0AAJ1MB45_LIMMU</name>
<accession>A0AAJ1MB45</accession>
<dbReference type="Proteomes" id="UP001220670">
    <property type="component" value="Unassembled WGS sequence"/>
</dbReference>